<dbReference type="Proteomes" id="UP001234495">
    <property type="component" value="Unassembled WGS sequence"/>
</dbReference>
<protein>
    <submittedName>
        <fullName evidence="1">Uncharacterized protein</fullName>
    </submittedName>
</protein>
<evidence type="ECO:0000313" key="1">
    <source>
        <dbReference type="EMBL" id="MDQ0228923.1"/>
    </source>
</evidence>
<name>A0ABT9Z9J0_9BACI</name>
<reference evidence="1 2" key="1">
    <citation type="submission" date="2023-07" db="EMBL/GenBank/DDBJ databases">
        <title>Genomic Encyclopedia of Type Strains, Phase IV (KMG-IV): sequencing the most valuable type-strain genomes for metagenomic binning, comparative biology and taxonomic classification.</title>
        <authorList>
            <person name="Goeker M."/>
        </authorList>
    </citation>
    <scope>NUCLEOTIDE SEQUENCE [LARGE SCALE GENOMIC DNA]</scope>
    <source>
        <strain evidence="1 2">DSM 29005</strain>
    </source>
</reference>
<keyword evidence="2" id="KW-1185">Reference proteome</keyword>
<dbReference type="RefSeq" id="WP_307335755.1">
    <property type="nucleotide sequence ID" value="NZ_JAUSUD010000001.1"/>
</dbReference>
<dbReference type="Pfam" id="PF20111">
    <property type="entry name" value="DUF6501"/>
    <property type="match status" value="1"/>
</dbReference>
<gene>
    <name evidence="1" type="ORF">J2S19_000173</name>
</gene>
<evidence type="ECO:0000313" key="2">
    <source>
        <dbReference type="Proteomes" id="UP001234495"/>
    </source>
</evidence>
<organism evidence="1 2">
    <name type="scientific">Metabacillus malikii</name>
    <dbReference type="NCBI Taxonomy" id="1504265"/>
    <lineage>
        <taxon>Bacteria</taxon>
        <taxon>Bacillati</taxon>
        <taxon>Bacillota</taxon>
        <taxon>Bacilli</taxon>
        <taxon>Bacillales</taxon>
        <taxon>Bacillaceae</taxon>
        <taxon>Metabacillus</taxon>
    </lineage>
</organism>
<dbReference type="InterPro" id="IPR045447">
    <property type="entry name" value="DUF6501"/>
</dbReference>
<dbReference type="EMBL" id="JAUSUD010000001">
    <property type="protein sequence ID" value="MDQ0228923.1"/>
    <property type="molecule type" value="Genomic_DNA"/>
</dbReference>
<proteinExistence type="predicted"/>
<comment type="caution">
    <text evidence="1">The sequence shown here is derived from an EMBL/GenBank/DDBJ whole genome shotgun (WGS) entry which is preliminary data.</text>
</comment>
<sequence>MIHKTWQTSKPKKKVTCVHTNAKKYVVQNVLTVGKQYDVQNETDEFFFVIDNTGKVGGFYKEYFETQA</sequence>
<accession>A0ABT9Z9J0</accession>